<dbReference type="Proteomes" id="UP000471640">
    <property type="component" value="Unassembled WGS sequence"/>
</dbReference>
<name>A0A6P1E068_9GAMM</name>
<evidence type="ECO:0000313" key="3">
    <source>
        <dbReference type="Proteomes" id="UP000471640"/>
    </source>
</evidence>
<dbReference type="SUPFAM" id="SSF53335">
    <property type="entry name" value="S-adenosyl-L-methionine-dependent methyltransferases"/>
    <property type="match status" value="1"/>
</dbReference>
<dbReference type="Gene3D" id="3.40.50.150">
    <property type="entry name" value="Vaccinia Virus protein VP39"/>
    <property type="match status" value="1"/>
</dbReference>
<dbReference type="RefSeq" id="WP_164655776.1">
    <property type="nucleotide sequence ID" value="NZ_JAAIJR010000117.1"/>
</dbReference>
<dbReference type="GO" id="GO:0032259">
    <property type="term" value="P:methylation"/>
    <property type="evidence" value="ECO:0007669"/>
    <property type="project" value="UniProtKB-KW"/>
</dbReference>
<dbReference type="EMBL" id="JAAIJR010000117">
    <property type="protein sequence ID" value="NEX22681.1"/>
    <property type="molecule type" value="Genomic_DNA"/>
</dbReference>
<keyword evidence="3" id="KW-1185">Reference proteome</keyword>
<accession>A0A6P1E068</accession>
<keyword evidence="1" id="KW-0802">TPR repeat</keyword>
<dbReference type="GO" id="GO:0008168">
    <property type="term" value="F:methyltransferase activity"/>
    <property type="evidence" value="ECO:0007669"/>
    <property type="project" value="UniProtKB-KW"/>
</dbReference>
<dbReference type="InterPro" id="IPR041881">
    <property type="entry name" value="PqqD_sf"/>
</dbReference>
<evidence type="ECO:0000313" key="2">
    <source>
        <dbReference type="EMBL" id="NEX22681.1"/>
    </source>
</evidence>
<dbReference type="InterPro" id="IPR019734">
    <property type="entry name" value="TPR_rpt"/>
</dbReference>
<evidence type="ECO:0000256" key="1">
    <source>
        <dbReference type="PROSITE-ProRule" id="PRU00339"/>
    </source>
</evidence>
<dbReference type="CDD" id="cd02440">
    <property type="entry name" value="AdoMet_MTases"/>
    <property type="match status" value="1"/>
</dbReference>
<organism evidence="2 3">
    <name type="scientific">Thiorhodococcus mannitoliphagus</name>
    <dbReference type="NCBI Taxonomy" id="329406"/>
    <lineage>
        <taxon>Bacteria</taxon>
        <taxon>Pseudomonadati</taxon>
        <taxon>Pseudomonadota</taxon>
        <taxon>Gammaproteobacteria</taxon>
        <taxon>Chromatiales</taxon>
        <taxon>Chromatiaceae</taxon>
        <taxon>Thiorhodococcus</taxon>
    </lineage>
</organism>
<dbReference type="Pfam" id="PF05402">
    <property type="entry name" value="PqqD"/>
    <property type="match status" value="1"/>
</dbReference>
<dbReference type="InterPro" id="IPR029063">
    <property type="entry name" value="SAM-dependent_MTases_sf"/>
</dbReference>
<dbReference type="SUPFAM" id="SSF48452">
    <property type="entry name" value="TPR-like"/>
    <property type="match status" value="1"/>
</dbReference>
<proteinExistence type="predicted"/>
<dbReference type="Gene3D" id="1.10.10.1150">
    <property type="entry name" value="Coenzyme PQQ synthesis protein D (PqqD)"/>
    <property type="match status" value="1"/>
</dbReference>
<dbReference type="AlphaFoldDB" id="A0A6P1E068"/>
<dbReference type="PANTHER" id="PTHR43861:SF1">
    <property type="entry name" value="TRANS-ACONITATE 2-METHYLTRANSFERASE"/>
    <property type="match status" value="1"/>
</dbReference>
<protein>
    <submittedName>
        <fullName evidence="2">Methyltransferase domain-containing protein</fullName>
    </submittedName>
</protein>
<dbReference type="InterPro" id="IPR011990">
    <property type="entry name" value="TPR-like_helical_dom_sf"/>
</dbReference>
<dbReference type="PANTHER" id="PTHR43861">
    <property type="entry name" value="TRANS-ACONITATE 2-METHYLTRANSFERASE-RELATED"/>
    <property type="match status" value="1"/>
</dbReference>
<reference evidence="3" key="1">
    <citation type="journal article" date="2020" name="Microbiol. Resour. Announc.">
        <title>Draft Genome Sequences of Thiorhodococcus mannitoliphagus and Thiorhodococcus minor, Purple Sulfur Photosynthetic Bacteria in the Gammaproteobacterial Family Chromatiaceae.</title>
        <authorList>
            <person name="Aviles F.A."/>
            <person name="Meyer T.E."/>
            <person name="Kyndt J.A."/>
        </authorList>
    </citation>
    <scope>NUCLEOTIDE SEQUENCE [LARGE SCALE GENOMIC DNA]</scope>
    <source>
        <strain evidence="3">DSM 18266</strain>
    </source>
</reference>
<gene>
    <name evidence="2" type="ORF">G3480_20620</name>
</gene>
<dbReference type="PROSITE" id="PS50005">
    <property type="entry name" value="TPR"/>
    <property type="match status" value="1"/>
</dbReference>
<dbReference type="Pfam" id="PF13489">
    <property type="entry name" value="Methyltransf_23"/>
    <property type="match status" value="1"/>
</dbReference>
<feature type="repeat" description="TPR" evidence="1">
    <location>
        <begin position="124"/>
        <end position="157"/>
    </location>
</feature>
<dbReference type="Gene3D" id="1.25.40.10">
    <property type="entry name" value="Tetratricopeptide repeat domain"/>
    <property type="match status" value="1"/>
</dbReference>
<keyword evidence="2" id="KW-0489">Methyltransferase</keyword>
<sequence length="382" mass="42194">MLIPRLKSSLFTCPGEEGLLAYDSLSDRVHRLNPVASLICELCDGRRSVEEIASIVAPLLPEDQRRQTEELIMQVVEAGLLETSPAPAPMVDAAGLAKQLRAQDKLEAAYICQFHAAERDPEDANLWATLGELSHILGRREQARAAYERCLSLRPYDAEVRHLLIALRDEQAPPRADNDCIQQLYERFSSFYESNMLEELDYQAPQRLAALIAELMGERAGLEVLELGCGSGLAGAEIRGSCAHLTGIDLSSHMLDLARERGIYDALEQAEISAWLQACEGSFDLILACDSLIYFGDLREVMAAAASRLAPDGLFVFSLEFGEAAPYRLNDNGRYSHHPEPLRALATDCGLEVARLEQGYLRMEYGAEVEGLFVALRPAGRE</sequence>
<comment type="caution">
    <text evidence="2">The sequence shown here is derived from an EMBL/GenBank/DDBJ whole genome shotgun (WGS) entry which is preliminary data.</text>
</comment>
<keyword evidence="2" id="KW-0808">Transferase</keyword>
<dbReference type="InterPro" id="IPR008792">
    <property type="entry name" value="PQQD"/>
</dbReference>
<reference evidence="2 3" key="2">
    <citation type="submission" date="2020-02" db="EMBL/GenBank/DDBJ databases">
        <title>Genome sequences of Thiorhodococcus mannitoliphagus and Thiorhodococcus minor, purple sulfur photosynthetic bacteria in the gammaproteobacterial family, Chromatiaceae.</title>
        <authorList>
            <person name="Aviles F.A."/>
            <person name="Meyer T.E."/>
            <person name="Kyndt J.A."/>
        </authorList>
    </citation>
    <scope>NUCLEOTIDE SEQUENCE [LARGE SCALE GENOMIC DNA]</scope>
    <source>
        <strain evidence="2 3">DSM 18266</strain>
    </source>
</reference>